<evidence type="ECO:0000256" key="7">
    <source>
        <dbReference type="SAM" id="Phobius"/>
    </source>
</evidence>
<feature type="domain" description="J" evidence="8">
    <location>
        <begin position="191"/>
        <end position="247"/>
    </location>
</feature>
<dbReference type="AlphaFoldDB" id="A0A2G6JRG0"/>
<gene>
    <name evidence="9" type="ORF">CSA60_02045</name>
</gene>
<evidence type="ECO:0000259" key="8">
    <source>
        <dbReference type="PROSITE" id="PS50076"/>
    </source>
</evidence>
<organism evidence="9 10">
    <name type="scientific">Neptuniibacter caesariensis</name>
    <dbReference type="NCBI Taxonomy" id="207954"/>
    <lineage>
        <taxon>Bacteria</taxon>
        <taxon>Pseudomonadati</taxon>
        <taxon>Pseudomonadota</taxon>
        <taxon>Gammaproteobacteria</taxon>
        <taxon>Oceanospirillales</taxon>
        <taxon>Oceanospirillaceae</taxon>
        <taxon>Neptuniibacter</taxon>
    </lineage>
</organism>
<feature type="transmembrane region" description="Helical" evidence="7">
    <location>
        <begin position="55"/>
        <end position="78"/>
    </location>
</feature>
<protein>
    <submittedName>
        <fullName evidence="9">Molecular chaperone DnaJ</fullName>
    </submittedName>
</protein>
<dbReference type="EMBL" id="PDSH01000013">
    <property type="protein sequence ID" value="PIE25109.1"/>
    <property type="molecule type" value="Genomic_DNA"/>
</dbReference>
<reference evidence="9 10" key="1">
    <citation type="submission" date="2017-10" db="EMBL/GenBank/DDBJ databases">
        <title>Novel microbial diversity and functional potential in the marine mammal oral microbiome.</title>
        <authorList>
            <person name="Dudek N.K."/>
            <person name="Sun C.L."/>
            <person name="Burstein D."/>
            <person name="Kantor R.S."/>
            <person name="Aliaga Goltsman D.S."/>
            <person name="Bik E.M."/>
            <person name="Thomas B.C."/>
            <person name="Banfield J.F."/>
            <person name="Relman D.A."/>
        </authorList>
    </citation>
    <scope>NUCLEOTIDE SEQUENCE [LARGE SCALE GENOMIC DNA]</scope>
    <source>
        <strain evidence="9">DOLJORAL78_47_21</strain>
    </source>
</reference>
<evidence type="ECO:0000313" key="10">
    <source>
        <dbReference type="Proteomes" id="UP000243469"/>
    </source>
</evidence>
<keyword evidence="5" id="KW-0143">Chaperone</keyword>
<evidence type="ECO:0000256" key="2">
    <source>
        <dbReference type="ARBA" id="ARBA00022692"/>
    </source>
</evidence>
<evidence type="ECO:0000256" key="5">
    <source>
        <dbReference type="ARBA" id="ARBA00023186"/>
    </source>
</evidence>
<dbReference type="CDD" id="cd06257">
    <property type="entry name" value="DnaJ"/>
    <property type="match status" value="1"/>
</dbReference>
<dbReference type="InterPro" id="IPR001623">
    <property type="entry name" value="DnaJ_domain"/>
</dbReference>
<sequence>MNPISLVLLAGIGFFLLLWLRTMPPKKRTRTIILIALVSVALFTLLLAITGRLHWIAAVVAALLPFMQKVIPVLFKAFPFLGRWYLRRQQAKYFHRNQANMSTAILEMHIDQDTGTVYGKVKRGPLKDRELNELSEEEFIQLLLFCRKMEKDSATLLENYLDKRFGNAWRKDDPEQAANAPHTHSQMSQQEAYELLGLQPGCSKEDIIAEHRRLMQKLHPDRGGNNYLAAKINLAKDTLLTERVNKS</sequence>
<dbReference type="InterPro" id="IPR036869">
    <property type="entry name" value="J_dom_sf"/>
</dbReference>
<comment type="caution">
    <text evidence="9">The sequence shown here is derived from an EMBL/GenBank/DDBJ whole genome shotgun (WGS) entry which is preliminary data.</text>
</comment>
<dbReference type="SMART" id="SM00271">
    <property type="entry name" value="DnaJ"/>
    <property type="match status" value="1"/>
</dbReference>
<keyword evidence="3 7" id="KW-1133">Transmembrane helix</keyword>
<dbReference type="PANTHER" id="PTHR12763">
    <property type="match status" value="1"/>
</dbReference>
<dbReference type="PANTHER" id="PTHR12763:SF28">
    <property type="entry name" value="GEO10507P1-RELATED"/>
    <property type="match status" value="1"/>
</dbReference>
<dbReference type="Pfam" id="PF00226">
    <property type="entry name" value="DnaJ"/>
    <property type="match status" value="1"/>
</dbReference>
<feature type="transmembrane region" description="Helical" evidence="7">
    <location>
        <begin position="6"/>
        <end position="24"/>
    </location>
</feature>
<evidence type="ECO:0000256" key="1">
    <source>
        <dbReference type="ARBA" id="ARBA00004167"/>
    </source>
</evidence>
<keyword evidence="2 7" id="KW-0812">Transmembrane</keyword>
<feature type="transmembrane region" description="Helical" evidence="7">
    <location>
        <begin position="31"/>
        <end position="49"/>
    </location>
</feature>
<comment type="subcellular location">
    <subcellularLocation>
        <location evidence="1">Membrane</location>
        <topology evidence="1">Single-pass membrane protein</topology>
    </subcellularLocation>
</comment>
<accession>A0A2G6JRG0</accession>
<name>A0A2G6JRG0_NEPCE</name>
<dbReference type="PROSITE" id="PS50076">
    <property type="entry name" value="DNAJ_2"/>
    <property type="match status" value="1"/>
</dbReference>
<evidence type="ECO:0000256" key="6">
    <source>
        <dbReference type="ARBA" id="ARBA00038105"/>
    </source>
</evidence>
<proteinExistence type="inferred from homology"/>
<evidence type="ECO:0000256" key="4">
    <source>
        <dbReference type="ARBA" id="ARBA00023136"/>
    </source>
</evidence>
<dbReference type="SUPFAM" id="SSF46565">
    <property type="entry name" value="Chaperone J-domain"/>
    <property type="match status" value="1"/>
</dbReference>
<comment type="similarity">
    <text evidence="6">Belongs to the TIM14 family.</text>
</comment>
<dbReference type="Gene3D" id="1.10.287.110">
    <property type="entry name" value="DnaJ domain"/>
    <property type="match status" value="1"/>
</dbReference>
<dbReference type="Proteomes" id="UP000243469">
    <property type="component" value="Unassembled WGS sequence"/>
</dbReference>
<dbReference type="GO" id="GO:0016020">
    <property type="term" value="C:membrane"/>
    <property type="evidence" value="ECO:0007669"/>
    <property type="project" value="UniProtKB-SubCell"/>
</dbReference>
<evidence type="ECO:0000313" key="9">
    <source>
        <dbReference type="EMBL" id="PIE25109.1"/>
    </source>
</evidence>
<keyword evidence="4 7" id="KW-0472">Membrane</keyword>
<evidence type="ECO:0000256" key="3">
    <source>
        <dbReference type="ARBA" id="ARBA00022989"/>
    </source>
</evidence>